<accession>A0A1G2HYR2</accession>
<keyword evidence="1" id="KW-1133">Transmembrane helix</keyword>
<feature type="transmembrane region" description="Helical" evidence="1">
    <location>
        <begin position="12"/>
        <end position="30"/>
    </location>
</feature>
<dbReference type="EMBL" id="MHOQ01000007">
    <property type="protein sequence ID" value="OGZ67340.1"/>
    <property type="molecule type" value="Genomic_DNA"/>
</dbReference>
<evidence type="ECO:0000313" key="2">
    <source>
        <dbReference type="EMBL" id="OGZ67340.1"/>
    </source>
</evidence>
<proteinExistence type="predicted"/>
<gene>
    <name evidence="2" type="ORF">A3D34_02795</name>
</gene>
<dbReference type="AlphaFoldDB" id="A0A1G2HYR2"/>
<protein>
    <submittedName>
        <fullName evidence="2">Uncharacterized protein</fullName>
    </submittedName>
</protein>
<comment type="caution">
    <text evidence="2">The sequence shown here is derived from an EMBL/GenBank/DDBJ whole genome shotgun (WGS) entry which is preliminary data.</text>
</comment>
<reference evidence="2 3" key="1">
    <citation type="journal article" date="2016" name="Nat. Commun.">
        <title>Thousands of microbial genomes shed light on interconnected biogeochemical processes in an aquifer system.</title>
        <authorList>
            <person name="Anantharaman K."/>
            <person name="Brown C.T."/>
            <person name="Hug L.A."/>
            <person name="Sharon I."/>
            <person name="Castelle C.J."/>
            <person name="Probst A.J."/>
            <person name="Thomas B.C."/>
            <person name="Singh A."/>
            <person name="Wilkins M.J."/>
            <person name="Karaoz U."/>
            <person name="Brodie E.L."/>
            <person name="Williams K.H."/>
            <person name="Hubbard S.S."/>
            <person name="Banfield J.F."/>
        </authorList>
    </citation>
    <scope>NUCLEOTIDE SEQUENCE [LARGE SCALE GENOMIC DNA]</scope>
</reference>
<sequence>MNNRKELSPVIWWIIGIIIISLVILFFIVFKNSAPKKISSQKTNREVALTCTTDMATEFHIHPNLEIFIDGQKQEITKNIGINSGCMNALHTHDNTGKIHVESPEKRDFTLSDFFAVWDKIYTKDQIFDYKIDQNHTMRQTVNGKETYDYENTILYDQDQIVIYYEVLVK</sequence>
<name>A0A1G2HYR2_9BACT</name>
<keyword evidence="1" id="KW-0812">Transmembrane</keyword>
<keyword evidence="1" id="KW-0472">Membrane</keyword>
<dbReference type="Proteomes" id="UP000179183">
    <property type="component" value="Unassembled WGS sequence"/>
</dbReference>
<organism evidence="2 3">
    <name type="scientific">Candidatus Staskawiczbacteria bacterium RIFCSPHIGHO2_02_FULL_33_16</name>
    <dbReference type="NCBI Taxonomy" id="1802204"/>
    <lineage>
        <taxon>Bacteria</taxon>
        <taxon>Candidatus Staskawicziibacteriota</taxon>
    </lineage>
</organism>
<evidence type="ECO:0000256" key="1">
    <source>
        <dbReference type="SAM" id="Phobius"/>
    </source>
</evidence>
<evidence type="ECO:0000313" key="3">
    <source>
        <dbReference type="Proteomes" id="UP000179183"/>
    </source>
</evidence>